<dbReference type="OrthoDB" id="6339802at2"/>
<accession>A0A1V2DUB0</accession>
<evidence type="ECO:0000313" key="2">
    <source>
        <dbReference type="Proteomes" id="UP000189339"/>
    </source>
</evidence>
<sequence length="916" mass="96988">MRADGPSRTAPSGRIAGLLVLTLALAGCKTEKDPDSPTLLGAPPGTAYLGVEYYYNWGAYGGEDILDYSLSNAPSWLALEDTHNKARQGVIMRGVPGLTGGNRGEADLGKTEGIYLVGTDGKMAGGEPFDIEVRYNALALAADDFTEGETPAIPEPTLEHCAIPDLSVPGRHRFTVPEYDDSGAVTGEREVTFDTRQVLAVLTLDQPSVTRVEVAFELSSDYDASVCESGAQVTPPHQRCDHSTANASDAMVGRDIVGLGTDSPAPVDQDGHPLDYLSYQADDQGFLTRGIVTLEPGVQECYIRLEVVDDRFAESAEFANLELTEVRSGMAGLGETNDGVRVNLVLRDNEPVVTLSTLRGSQRDTLNVGDVREYRAVLSGDRDHEVRARLIHSDDSSARLNSQFVIERWMNDTWEQNPELVFPVGQDEVNFRIRVDEAGYSNPDLTDRVILLALDDAYQAGREYYVRAETDNLLRVSLNELTEPLAPAQGGSFVATDLAVGHGGRLFVAGYDPGAGNQVRVRIFDQKGNLLQDAAVTPAGTTLAPSSPVIRTGQRKVTEGNVKVDRYEFVVAFSSADEIPGTQARGGLDALVSVFWYDSASNGGEYVPYWLGRTGTPGDDRVRGADIQGSSGYIVLGGETDGTWPGQAASGGIDSFLQRIDSVADGASVTPQVAWTRQLGSAGDDRVVAATVAGSSALLAGSARGAVGGADVIGGEDAFFYSASDGTSELTVRQVGSEADEPLSDALYDSAAVWLLGNAPGAYSTVTDDEDTLTLAYAPLASAAGFILGYSLTGTLEAAFTVNDEDDVSAETFSSLIAFDGDLVAAGHSEGDFSGTGTALSGQPQAILARISRAGAGDEDATVLHNPWRYQLPEDGTTVRALGNYRDDEIVALLTGDGEPRLILLSPEGGLLTPLP</sequence>
<reference evidence="1 2" key="1">
    <citation type="submission" date="2016-12" db="EMBL/GenBank/DDBJ databases">
        <title>Marinobacter lutaoensis whole genome sequencing.</title>
        <authorList>
            <person name="Verma A."/>
            <person name="Krishnamurthi S."/>
        </authorList>
    </citation>
    <scope>NUCLEOTIDE SEQUENCE [LARGE SCALE GENOMIC DNA]</scope>
    <source>
        <strain evidence="1 2">T5054</strain>
    </source>
</reference>
<dbReference type="SUPFAM" id="SSF141072">
    <property type="entry name" value="CalX-like"/>
    <property type="match status" value="1"/>
</dbReference>
<evidence type="ECO:0000313" key="1">
    <source>
        <dbReference type="EMBL" id="ONF44273.1"/>
    </source>
</evidence>
<name>A0A1V2DUB0_9GAMM</name>
<keyword evidence="2" id="KW-1185">Reference proteome</keyword>
<comment type="caution">
    <text evidence="1">The sequence shown here is derived from an EMBL/GenBank/DDBJ whole genome shotgun (WGS) entry which is preliminary data.</text>
</comment>
<protein>
    <submittedName>
        <fullName evidence="1">Uncharacterized protein</fullName>
    </submittedName>
</protein>
<dbReference type="InterPro" id="IPR038081">
    <property type="entry name" value="CalX-like_sf"/>
</dbReference>
<proteinExistence type="predicted"/>
<dbReference type="AlphaFoldDB" id="A0A1V2DUB0"/>
<dbReference type="STRING" id="135739.BTO32_06995"/>
<organism evidence="1 2">
    <name type="scientific">Marinobacter lutaoensis</name>
    <dbReference type="NCBI Taxonomy" id="135739"/>
    <lineage>
        <taxon>Bacteria</taxon>
        <taxon>Pseudomonadati</taxon>
        <taxon>Pseudomonadota</taxon>
        <taxon>Gammaproteobacteria</taxon>
        <taxon>Pseudomonadales</taxon>
        <taxon>Marinobacteraceae</taxon>
        <taxon>Marinobacter</taxon>
    </lineage>
</organism>
<gene>
    <name evidence="1" type="ORF">BTO32_06995</name>
</gene>
<dbReference type="PROSITE" id="PS51257">
    <property type="entry name" value="PROKAR_LIPOPROTEIN"/>
    <property type="match status" value="1"/>
</dbReference>
<dbReference type="EMBL" id="MSCW01000005">
    <property type="protein sequence ID" value="ONF44273.1"/>
    <property type="molecule type" value="Genomic_DNA"/>
</dbReference>
<dbReference type="Proteomes" id="UP000189339">
    <property type="component" value="Unassembled WGS sequence"/>
</dbReference>